<dbReference type="InterPro" id="IPR011008">
    <property type="entry name" value="Dimeric_a/b-barrel"/>
</dbReference>
<sequence>MTLNSQKPDLNEGNIHLTGYIDVPVDRLDDVLGAMDTHINLTRGEPGCIYFVMERDVSNSNHLNVEEIFKDRAAFEHHKERSAASDWAQTTQNIDRHFKIREI</sequence>
<feature type="domain" description="ABM" evidence="1">
    <location>
        <begin position="15"/>
        <end position="88"/>
    </location>
</feature>
<reference evidence="2 3" key="1">
    <citation type="submission" date="2024-03" db="EMBL/GenBank/DDBJ databases">
        <title>Community enrichment and isolation of bacterial strains for fucoidan degradation.</title>
        <authorList>
            <person name="Sichert A."/>
        </authorList>
    </citation>
    <scope>NUCLEOTIDE SEQUENCE [LARGE SCALE GENOMIC DNA]</scope>
    <source>
        <strain evidence="2 3">AS62</strain>
    </source>
</reference>
<accession>A0ABU9T4J1</accession>
<evidence type="ECO:0000313" key="3">
    <source>
        <dbReference type="Proteomes" id="UP001477870"/>
    </source>
</evidence>
<comment type="caution">
    <text evidence="2">The sequence shown here is derived from an EMBL/GenBank/DDBJ whole genome shotgun (WGS) entry which is preliminary data.</text>
</comment>
<keyword evidence="3" id="KW-1185">Reference proteome</keyword>
<organism evidence="2 3">
    <name type="scientific">Ahrensia kielensis</name>
    <dbReference type="NCBI Taxonomy" id="76980"/>
    <lineage>
        <taxon>Bacteria</taxon>
        <taxon>Pseudomonadati</taxon>
        <taxon>Pseudomonadota</taxon>
        <taxon>Alphaproteobacteria</taxon>
        <taxon>Hyphomicrobiales</taxon>
        <taxon>Ahrensiaceae</taxon>
        <taxon>Ahrensia</taxon>
    </lineage>
</organism>
<dbReference type="GO" id="GO:0004497">
    <property type="term" value="F:monooxygenase activity"/>
    <property type="evidence" value="ECO:0007669"/>
    <property type="project" value="UniProtKB-KW"/>
</dbReference>
<dbReference type="EMBL" id="JBBMQO010000003">
    <property type="protein sequence ID" value="MEM5501049.1"/>
    <property type="molecule type" value="Genomic_DNA"/>
</dbReference>
<dbReference type="Proteomes" id="UP001477870">
    <property type="component" value="Unassembled WGS sequence"/>
</dbReference>
<dbReference type="RefSeq" id="WP_342847518.1">
    <property type="nucleotide sequence ID" value="NZ_JBBMQO010000003.1"/>
</dbReference>
<protein>
    <submittedName>
        <fullName evidence="2">Antibiotic biosynthesis monooxygenase</fullName>
    </submittedName>
</protein>
<dbReference type="InterPro" id="IPR007138">
    <property type="entry name" value="ABM_dom"/>
</dbReference>
<proteinExistence type="predicted"/>
<keyword evidence="2" id="KW-0560">Oxidoreductase</keyword>
<keyword evidence="2" id="KW-0503">Monooxygenase</keyword>
<evidence type="ECO:0000259" key="1">
    <source>
        <dbReference type="Pfam" id="PF03992"/>
    </source>
</evidence>
<dbReference type="Gene3D" id="3.30.70.100">
    <property type="match status" value="1"/>
</dbReference>
<evidence type="ECO:0000313" key="2">
    <source>
        <dbReference type="EMBL" id="MEM5501049.1"/>
    </source>
</evidence>
<dbReference type="SUPFAM" id="SSF54909">
    <property type="entry name" value="Dimeric alpha+beta barrel"/>
    <property type="match status" value="1"/>
</dbReference>
<name>A0ABU9T4J1_9HYPH</name>
<gene>
    <name evidence="2" type="ORF">WNY59_05565</name>
</gene>
<dbReference type="Pfam" id="PF03992">
    <property type="entry name" value="ABM"/>
    <property type="match status" value="1"/>
</dbReference>